<sequence>MFRSTQTDQLSGRAALTDDKMTGMQLRHAPRRPAPPPVTDDDDYVSAGGLAERGWTVAAIRRFLGAPDLTEPGPVFRPAPMLLFDLARVVAAEETEQWRRWREQSVLRAARGRAITEGRRAALLAEVAALDIRVPILDTAKLARLAVAHRNRLDRQRSADLGQAPDPATADTVEPATLHRWMVDYLRQETTVYDAVLDGLYARVGRAEATAAIRDTVYAVIAATYPHLAGEARRQVADRGSPAVPNNRGPGWPPATT</sequence>
<proteinExistence type="predicted"/>
<dbReference type="EMBL" id="BOMS01000045">
    <property type="protein sequence ID" value="GIE67194.1"/>
    <property type="molecule type" value="Genomic_DNA"/>
</dbReference>
<feature type="region of interest" description="Disordered" evidence="1">
    <location>
        <begin position="233"/>
        <end position="257"/>
    </location>
</feature>
<keyword evidence="3" id="KW-1185">Reference proteome</keyword>
<evidence type="ECO:0000256" key="1">
    <source>
        <dbReference type="SAM" id="MobiDB-lite"/>
    </source>
</evidence>
<gene>
    <name evidence="2" type="ORF">Apa02nite_033020</name>
</gene>
<protein>
    <submittedName>
        <fullName evidence="2">Uncharacterized protein</fullName>
    </submittedName>
</protein>
<evidence type="ECO:0000313" key="3">
    <source>
        <dbReference type="Proteomes" id="UP000624709"/>
    </source>
</evidence>
<feature type="region of interest" description="Disordered" evidence="1">
    <location>
        <begin position="1"/>
        <end position="20"/>
    </location>
</feature>
<reference evidence="2 3" key="1">
    <citation type="submission" date="2021-01" db="EMBL/GenBank/DDBJ databases">
        <title>Whole genome shotgun sequence of Actinoplanes palleronii NBRC 14916.</title>
        <authorList>
            <person name="Komaki H."/>
            <person name="Tamura T."/>
        </authorList>
    </citation>
    <scope>NUCLEOTIDE SEQUENCE [LARGE SCALE GENOMIC DNA]</scope>
    <source>
        <strain evidence="2 3">NBRC 14916</strain>
    </source>
</reference>
<feature type="compositionally biased region" description="Polar residues" evidence="1">
    <location>
        <begin position="1"/>
        <end position="10"/>
    </location>
</feature>
<organism evidence="2 3">
    <name type="scientific">Actinoplanes palleronii</name>
    <dbReference type="NCBI Taxonomy" id="113570"/>
    <lineage>
        <taxon>Bacteria</taxon>
        <taxon>Bacillati</taxon>
        <taxon>Actinomycetota</taxon>
        <taxon>Actinomycetes</taxon>
        <taxon>Micromonosporales</taxon>
        <taxon>Micromonosporaceae</taxon>
        <taxon>Actinoplanes</taxon>
    </lineage>
</organism>
<accession>A0ABQ4B920</accession>
<name>A0ABQ4B920_9ACTN</name>
<dbReference type="Proteomes" id="UP000624709">
    <property type="component" value="Unassembled WGS sequence"/>
</dbReference>
<evidence type="ECO:0000313" key="2">
    <source>
        <dbReference type="EMBL" id="GIE67194.1"/>
    </source>
</evidence>
<comment type="caution">
    <text evidence="2">The sequence shown here is derived from an EMBL/GenBank/DDBJ whole genome shotgun (WGS) entry which is preliminary data.</text>
</comment>